<feature type="transmembrane region" description="Helical" evidence="1">
    <location>
        <begin position="98"/>
        <end position="125"/>
    </location>
</feature>
<protein>
    <recommendedName>
        <fullName evidence="4">YihY/virulence factor BrkB family protein</fullName>
    </recommendedName>
</protein>
<reference evidence="2 3" key="1">
    <citation type="submission" date="2020-04" db="EMBL/GenBank/DDBJ databases">
        <title>Genome sequencing of novel species.</title>
        <authorList>
            <person name="Heo J."/>
            <person name="Kim S.-J."/>
            <person name="Kim J.-S."/>
            <person name="Hong S.-B."/>
            <person name="Kwon S.-W."/>
        </authorList>
    </citation>
    <scope>NUCLEOTIDE SEQUENCE [LARGE SCALE GENOMIC DNA]</scope>
    <source>
        <strain evidence="2 3">GN2-R2</strain>
    </source>
</reference>
<evidence type="ECO:0008006" key="4">
    <source>
        <dbReference type="Google" id="ProtNLM"/>
    </source>
</evidence>
<gene>
    <name evidence="2" type="ORF">HH212_01180</name>
</gene>
<feature type="transmembrane region" description="Helical" evidence="1">
    <location>
        <begin position="151"/>
        <end position="171"/>
    </location>
</feature>
<accession>A0A7Z2VTB8</accession>
<feature type="transmembrane region" description="Helical" evidence="1">
    <location>
        <begin position="239"/>
        <end position="262"/>
    </location>
</feature>
<evidence type="ECO:0000313" key="2">
    <source>
        <dbReference type="EMBL" id="QJD98820.1"/>
    </source>
</evidence>
<keyword evidence="1" id="KW-0812">Transmembrane</keyword>
<feature type="transmembrane region" description="Helical" evidence="1">
    <location>
        <begin position="41"/>
        <end position="64"/>
    </location>
</feature>
<dbReference type="RefSeq" id="WP_169433718.1">
    <property type="nucleotide sequence ID" value="NZ_CP051685.1"/>
</dbReference>
<organism evidence="2 3">
    <name type="scientific">Massilia forsythiae</name>
    <dbReference type="NCBI Taxonomy" id="2728020"/>
    <lineage>
        <taxon>Bacteria</taxon>
        <taxon>Pseudomonadati</taxon>
        <taxon>Pseudomonadota</taxon>
        <taxon>Betaproteobacteria</taxon>
        <taxon>Burkholderiales</taxon>
        <taxon>Oxalobacteraceae</taxon>
        <taxon>Telluria group</taxon>
        <taxon>Massilia</taxon>
    </lineage>
</organism>
<dbReference type="AlphaFoldDB" id="A0A7Z2VTB8"/>
<sequence>MMTTPSTLETPSLAPQHSAPRRPFGFRTALHAAGGALQWRLLLWWTLLLLLPAVVATLPVWQILSANLDYSVHAARLAERLDMLAIADLAGVARERQILGAGAIVALALTLLLSPLLSGMSVAAARAPQRLRFIPLLAAGAAEYGRMFRMLVWAAIPLALAGAASGAAFGHAAKVAGNAILETDAQQASRLALALTALLLVLVHASIDAGRALLGAEPRRRSAFLAWWGGVKLLVRRPLAVLGSYLVITVAGLALAALVALWRIQVPALGAGGTVAAFLLAQLAVLALGWMRGARLFALMALARDHAGR</sequence>
<feature type="transmembrane region" description="Helical" evidence="1">
    <location>
        <begin position="268"/>
        <end position="290"/>
    </location>
</feature>
<keyword evidence="1" id="KW-1133">Transmembrane helix</keyword>
<dbReference type="KEGG" id="mfy:HH212_01180"/>
<evidence type="ECO:0000256" key="1">
    <source>
        <dbReference type="SAM" id="Phobius"/>
    </source>
</evidence>
<keyword evidence="3" id="KW-1185">Reference proteome</keyword>
<evidence type="ECO:0000313" key="3">
    <source>
        <dbReference type="Proteomes" id="UP000502415"/>
    </source>
</evidence>
<name>A0A7Z2VTB8_9BURK</name>
<feature type="transmembrane region" description="Helical" evidence="1">
    <location>
        <begin position="191"/>
        <end position="214"/>
    </location>
</feature>
<dbReference type="EMBL" id="CP051685">
    <property type="protein sequence ID" value="QJD98820.1"/>
    <property type="molecule type" value="Genomic_DNA"/>
</dbReference>
<dbReference type="Proteomes" id="UP000502415">
    <property type="component" value="Chromosome"/>
</dbReference>
<keyword evidence="1" id="KW-0472">Membrane</keyword>
<proteinExistence type="predicted"/>